<dbReference type="EMBL" id="HG994362">
    <property type="protein sequence ID" value="CAF2212988.1"/>
    <property type="molecule type" value="Genomic_DNA"/>
</dbReference>
<dbReference type="AlphaFoldDB" id="A0A816ZHN1"/>
<gene>
    <name evidence="2" type="ORF">DARMORV10_A08P01480.1</name>
</gene>
<evidence type="ECO:0000256" key="1">
    <source>
        <dbReference type="SAM" id="MobiDB-lite"/>
    </source>
</evidence>
<protein>
    <submittedName>
        <fullName evidence="2">(rape) hypothetical protein</fullName>
    </submittedName>
</protein>
<feature type="compositionally biased region" description="Basic and acidic residues" evidence="1">
    <location>
        <begin position="158"/>
        <end position="174"/>
    </location>
</feature>
<accession>A0A816ZHN1</accession>
<proteinExistence type="predicted"/>
<organism evidence="2">
    <name type="scientific">Brassica napus</name>
    <name type="common">Rape</name>
    <dbReference type="NCBI Taxonomy" id="3708"/>
    <lineage>
        <taxon>Eukaryota</taxon>
        <taxon>Viridiplantae</taxon>
        <taxon>Streptophyta</taxon>
        <taxon>Embryophyta</taxon>
        <taxon>Tracheophyta</taxon>
        <taxon>Spermatophyta</taxon>
        <taxon>Magnoliopsida</taxon>
        <taxon>eudicotyledons</taxon>
        <taxon>Gunneridae</taxon>
        <taxon>Pentapetalae</taxon>
        <taxon>rosids</taxon>
        <taxon>malvids</taxon>
        <taxon>Brassicales</taxon>
        <taxon>Brassicaceae</taxon>
        <taxon>Brassiceae</taxon>
        <taxon>Brassica</taxon>
    </lineage>
</organism>
<sequence length="174" mass="19577">MYYSKTYIELQLKDVESFPETITSLIGKTFMFGVYIESSNVSSKGGMYKVGKVWKDLSMLLTVGSTTESFTQSDVGTTNLSCSQVWFSIFLFIYDYLDLYDCTKLIHKLLLQGSILLTDSQANEDTVVTPSSKRKEHSNEGEPDISSTTKKHCTRVFVKKEKTTKEGPNTKKSG</sequence>
<dbReference type="Proteomes" id="UP001295469">
    <property type="component" value="Chromosome A08"/>
</dbReference>
<reference evidence="2" key="1">
    <citation type="submission" date="2021-01" db="EMBL/GenBank/DDBJ databases">
        <authorList>
            <consortium name="Genoscope - CEA"/>
            <person name="William W."/>
        </authorList>
    </citation>
    <scope>NUCLEOTIDE SEQUENCE</scope>
</reference>
<name>A0A816ZHN1_BRANA</name>
<feature type="region of interest" description="Disordered" evidence="1">
    <location>
        <begin position="126"/>
        <end position="174"/>
    </location>
</feature>
<evidence type="ECO:0000313" key="2">
    <source>
        <dbReference type="EMBL" id="CAF2212988.1"/>
    </source>
</evidence>